<feature type="domain" description="Peptidase S11 D-alanyl-D-alanine carboxypeptidase A N-terminal" evidence="9">
    <location>
        <begin position="604"/>
        <end position="794"/>
    </location>
</feature>
<dbReference type="Proteomes" id="UP001431429">
    <property type="component" value="Unassembled WGS sequence"/>
</dbReference>
<dbReference type="InterPro" id="IPR018044">
    <property type="entry name" value="Peptidase_S11"/>
</dbReference>
<evidence type="ECO:0000256" key="2">
    <source>
        <dbReference type="ARBA" id="ARBA00022729"/>
    </source>
</evidence>
<evidence type="ECO:0000313" key="10">
    <source>
        <dbReference type="EMBL" id="MCM2393364.1"/>
    </source>
</evidence>
<dbReference type="Gene3D" id="3.40.710.10">
    <property type="entry name" value="DD-peptidase/beta-lactamase superfamily"/>
    <property type="match status" value="1"/>
</dbReference>
<feature type="compositionally biased region" description="Low complexity" evidence="8">
    <location>
        <begin position="371"/>
        <end position="405"/>
    </location>
</feature>
<feature type="compositionally biased region" description="Low complexity" evidence="8">
    <location>
        <begin position="300"/>
        <end position="316"/>
    </location>
</feature>
<feature type="compositionally biased region" description="Basic and acidic residues" evidence="8">
    <location>
        <begin position="268"/>
        <end position="277"/>
    </location>
</feature>
<feature type="region of interest" description="Disordered" evidence="8">
    <location>
        <begin position="1"/>
        <end position="524"/>
    </location>
</feature>
<feature type="compositionally biased region" description="Basic and acidic residues" evidence="8">
    <location>
        <begin position="169"/>
        <end position="182"/>
    </location>
</feature>
<dbReference type="InterPro" id="IPR012338">
    <property type="entry name" value="Beta-lactam/transpept-like"/>
</dbReference>
<feature type="compositionally biased region" description="Basic and acidic residues" evidence="8">
    <location>
        <begin position="1"/>
        <end position="26"/>
    </location>
</feature>
<keyword evidence="3" id="KW-0378">Hydrolase</keyword>
<protein>
    <submittedName>
        <fullName evidence="10">D-alanyl-D-alanine carboxypeptidase</fullName>
    </submittedName>
</protein>
<dbReference type="SUPFAM" id="SSF56601">
    <property type="entry name" value="beta-lactamase/transpeptidase-like"/>
    <property type="match status" value="1"/>
</dbReference>
<dbReference type="PANTHER" id="PTHR21581:SF33">
    <property type="entry name" value="D-ALANYL-D-ALANINE CARBOXYPEPTIDASE DACB"/>
    <property type="match status" value="1"/>
</dbReference>
<keyword evidence="2" id="KW-0732">Signal</keyword>
<evidence type="ECO:0000256" key="3">
    <source>
        <dbReference type="ARBA" id="ARBA00022801"/>
    </source>
</evidence>
<keyword evidence="10" id="KW-0645">Protease</keyword>
<dbReference type="EMBL" id="JAMQAW010000070">
    <property type="protein sequence ID" value="MCM2393364.1"/>
    <property type="molecule type" value="Genomic_DNA"/>
</dbReference>
<feature type="compositionally biased region" description="Gly residues" evidence="8">
    <location>
        <begin position="230"/>
        <end position="247"/>
    </location>
</feature>
<evidence type="ECO:0000256" key="5">
    <source>
        <dbReference type="ARBA" id="ARBA00022984"/>
    </source>
</evidence>
<evidence type="ECO:0000256" key="4">
    <source>
        <dbReference type="ARBA" id="ARBA00022960"/>
    </source>
</evidence>
<accession>A0ABT0UXQ9</accession>
<dbReference type="InterPro" id="IPR001967">
    <property type="entry name" value="Peptidase_S11_N"/>
</dbReference>
<evidence type="ECO:0000256" key="7">
    <source>
        <dbReference type="RuleBase" id="RU004016"/>
    </source>
</evidence>
<keyword evidence="6" id="KW-0961">Cell wall biogenesis/degradation</keyword>
<comment type="similarity">
    <text evidence="1 7">Belongs to the peptidase S11 family.</text>
</comment>
<organism evidence="10 11">
    <name type="scientific">Streptomyces albipurpureus</name>
    <dbReference type="NCBI Taxonomy" id="2897419"/>
    <lineage>
        <taxon>Bacteria</taxon>
        <taxon>Bacillati</taxon>
        <taxon>Actinomycetota</taxon>
        <taxon>Actinomycetes</taxon>
        <taxon>Kitasatosporales</taxon>
        <taxon>Streptomycetaceae</taxon>
        <taxon>Streptomyces</taxon>
    </lineage>
</organism>
<feature type="region of interest" description="Disordered" evidence="8">
    <location>
        <begin position="632"/>
        <end position="660"/>
    </location>
</feature>
<keyword evidence="11" id="KW-1185">Reference proteome</keyword>
<sequence length="936" mass="95123">MAGESPDKSEQRKSSGETAHGERDPRLAMLGQVSSSGVDQPTAVFRLPEEPERRSGAERRTAGGSGVGPEPGTETGSMENDVKLRSAVAAWVASADDEQPDADAEDGDGTREAVAGAEETALIPETTVEKTALIPEVSRGDAGIASADAGADSAATDAPDAPDAAPEAGKGRQDRVPSRQDRVQSASTAKSIRPESVRAKSADTAAAADTGPSGQGAHQDPEGPEEADRGGSGAADGKGPGRSGTSGDGERAVGAASQAPVRAVPARDAVKSAKEPSEGVTAPPTDRPAAKATERPALSPPDAAAATGGSTTADPATDSDRAVAAPAVTGKGRTDGGGTASGTGEGTSAAVAKKPAGETPADASKETGKGAPSAESPSAESPKKPSASPTSDSSASAASTDAKPPIDQPTAVFLAPRKPTPAGDNATTTLKAPPAPRPETNPAPPGTGSGRPSTFVPLRSDDGPRTPTATRNETAAEPAGKQAAGGPSAGAPAAVSEPERTTQQPVPPLPPLDLLAELTNTPPPPKTAVRTVFRRVKIWTPFLALLLIVFAVVQVLRPLPQTTLGLSTDPTFTFQGGQLSLPFPAEGQGAVAVDGVGIVGTYGAQKPAPIASVAKTMTAYVILRDHPISGQQVGPKIAVDQQTEDEGKNKDESRVEVSKDQQFTQRQMLEMLMINSANNVARLLARWDAGTEQAFVKKMNDAAKQLGMTDTVYTDPSGLQATTISTPKDQLKLAQAVMKNDILRDIVNQPSLKIEGVAAPLRNGNERALLKDGVGGIKTGTSTPAGGNLLWAANTLVDGKIHQVFGMTMGVQAPKILREKGELAVTHSINVIASTQDAVTSAIAVKKGQVVGYVDDGLGGRTAVVAAKDLKAIGWAGHRIDITINDGGKKLPGSAKAGQVVGQISVGTGPGKLTAPIELQKDLVEPGFGAKLTRLG</sequence>
<dbReference type="PANTHER" id="PTHR21581">
    <property type="entry name" value="D-ALANYL-D-ALANINE CARBOXYPEPTIDASE"/>
    <property type="match status" value="1"/>
</dbReference>
<feature type="compositionally biased region" description="Gly residues" evidence="8">
    <location>
        <begin position="335"/>
        <end position="345"/>
    </location>
</feature>
<keyword evidence="4" id="KW-0133">Cell shape</keyword>
<keyword evidence="5" id="KW-0573">Peptidoglycan synthesis</keyword>
<feature type="compositionally biased region" description="Low complexity" evidence="8">
    <location>
        <begin position="478"/>
        <end position="494"/>
    </location>
</feature>
<dbReference type="GO" id="GO:0004180">
    <property type="term" value="F:carboxypeptidase activity"/>
    <property type="evidence" value="ECO:0007669"/>
    <property type="project" value="UniProtKB-KW"/>
</dbReference>
<feature type="compositionally biased region" description="Basic and acidic residues" evidence="8">
    <location>
        <begin position="192"/>
        <end position="201"/>
    </location>
</feature>
<evidence type="ECO:0000256" key="8">
    <source>
        <dbReference type="SAM" id="MobiDB-lite"/>
    </source>
</evidence>
<dbReference type="PRINTS" id="PR00725">
    <property type="entry name" value="DADACBPTASE1"/>
</dbReference>
<feature type="compositionally biased region" description="Basic and acidic residues" evidence="8">
    <location>
        <begin position="645"/>
        <end position="659"/>
    </location>
</feature>
<evidence type="ECO:0000259" key="9">
    <source>
        <dbReference type="Pfam" id="PF00768"/>
    </source>
</evidence>
<keyword evidence="10" id="KW-0121">Carboxypeptidase</keyword>
<name>A0ABT0UXQ9_9ACTN</name>
<feature type="compositionally biased region" description="Low complexity" evidence="8">
    <location>
        <begin position="140"/>
        <end position="168"/>
    </location>
</feature>
<evidence type="ECO:0000256" key="6">
    <source>
        <dbReference type="ARBA" id="ARBA00023316"/>
    </source>
</evidence>
<dbReference type="RefSeq" id="WP_250923658.1">
    <property type="nucleotide sequence ID" value="NZ_JAMQAW010000070.1"/>
</dbReference>
<evidence type="ECO:0000256" key="1">
    <source>
        <dbReference type="ARBA" id="ARBA00007164"/>
    </source>
</evidence>
<proteinExistence type="inferred from homology"/>
<evidence type="ECO:0000313" key="11">
    <source>
        <dbReference type="Proteomes" id="UP001431429"/>
    </source>
</evidence>
<feature type="compositionally biased region" description="Pro residues" evidence="8">
    <location>
        <begin position="433"/>
        <end position="445"/>
    </location>
</feature>
<feature type="compositionally biased region" description="Basic and acidic residues" evidence="8">
    <location>
        <begin position="47"/>
        <end position="61"/>
    </location>
</feature>
<dbReference type="Pfam" id="PF00768">
    <property type="entry name" value="Peptidase_S11"/>
    <property type="match status" value="1"/>
</dbReference>
<reference evidence="10" key="1">
    <citation type="submission" date="2022-06" db="EMBL/GenBank/DDBJ databases">
        <title>Genome public.</title>
        <authorList>
            <person name="Sun Q."/>
        </authorList>
    </citation>
    <scope>NUCLEOTIDE SEQUENCE</scope>
    <source>
        <strain evidence="10">CWNU-1</strain>
    </source>
</reference>
<feature type="compositionally biased region" description="Acidic residues" evidence="8">
    <location>
        <begin position="95"/>
        <end position="107"/>
    </location>
</feature>
<gene>
    <name evidence="10" type="ORF">NBG84_34685</name>
</gene>
<comment type="caution">
    <text evidence="10">The sequence shown here is derived from an EMBL/GenBank/DDBJ whole genome shotgun (WGS) entry which is preliminary data.</text>
</comment>